<dbReference type="eggNOG" id="COG1950">
    <property type="taxonomic scope" value="Bacteria"/>
</dbReference>
<dbReference type="PATRIC" id="fig|13035.3.peg.2447"/>
<feature type="transmembrane region" description="Helical" evidence="1">
    <location>
        <begin position="54"/>
        <end position="78"/>
    </location>
</feature>
<accession>K9YWU6</accession>
<keyword evidence="3" id="KW-1185">Reference proteome</keyword>
<proteinExistence type="predicted"/>
<keyword evidence="1" id="KW-0472">Membrane</keyword>
<dbReference type="InterPro" id="IPR007165">
    <property type="entry name" value="Phage_holin_4_2"/>
</dbReference>
<evidence type="ECO:0000313" key="3">
    <source>
        <dbReference type="Proteomes" id="UP000010482"/>
    </source>
</evidence>
<dbReference type="HOGENOM" id="CLU_120441_2_4_3"/>
<dbReference type="RefSeq" id="WP_015229783.1">
    <property type="nucleotide sequence ID" value="NC_019780.1"/>
</dbReference>
<dbReference type="Pfam" id="PF04020">
    <property type="entry name" value="Phage_holin_4_2"/>
    <property type="match status" value="1"/>
</dbReference>
<sequence length="114" mass="12054">MPQFLITWIATAIALLITAKIVPGLVVDSISASIIGTAVLGFVNAIVKPILFIFTLPLTILTLGLFLLVLNAITFGIVGYLTPGFEVDGFLPALFGSLVLSFIAGLLNQFFQGD</sequence>
<dbReference type="PANTHER" id="PTHR37309:SF1">
    <property type="entry name" value="SLR0284 PROTEIN"/>
    <property type="match status" value="1"/>
</dbReference>
<dbReference type="OrthoDB" id="7205479at2"/>
<dbReference type="Proteomes" id="UP000010482">
    <property type="component" value="Chromosome"/>
</dbReference>
<keyword evidence="1" id="KW-0812">Transmembrane</keyword>
<dbReference type="AlphaFoldDB" id="K9YWU6"/>
<feature type="transmembrane region" description="Helical" evidence="1">
    <location>
        <begin position="90"/>
        <end position="111"/>
    </location>
</feature>
<gene>
    <name evidence="2" type="ORF">Dacsa_2158</name>
</gene>
<dbReference type="PANTHER" id="PTHR37309">
    <property type="entry name" value="SLR0284 PROTEIN"/>
    <property type="match status" value="1"/>
</dbReference>
<dbReference type="KEGG" id="dsl:Dacsa_2158"/>
<dbReference type="EMBL" id="CP003944">
    <property type="protein sequence ID" value="AFZ50790.1"/>
    <property type="molecule type" value="Genomic_DNA"/>
</dbReference>
<feature type="transmembrane region" description="Helical" evidence="1">
    <location>
        <begin position="29"/>
        <end position="47"/>
    </location>
</feature>
<evidence type="ECO:0000313" key="2">
    <source>
        <dbReference type="EMBL" id="AFZ50790.1"/>
    </source>
</evidence>
<protein>
    <submittedName>
        <fullName evidence="2">Membrane protein</fullName>
    </submittedName>
</protein>
<keyword evidence="1" id="KW-1133">Transmembrane helix</keyword>
<organism evidence="2 3">
    <name type="scientific">Dactylococcopsis salina (strain PCC 8305)</name>
    <name type="common">Myxobactron salinum</name>
    <dbReference type="NCBI Taxonomy" id="13035"/>
    <lineage>
        <taxon>Bacteria</taxon>
        <taxon>Bacillati</taxon>
        <taxon>Cyanobacteriota</taxon>
        <taxon>Cyanophyceae</taxon>
        <taxon>Nodosilineales</taxon>
        <taxon>Cymatolegaceae</taxon>
        <taxon>Dactylococcopsis</taxon>
    </lineage>
</organism>
<reference evidence="2" key="1">
    <citation type="submission" date="2012-04" db="EMBL/GenBank/DDBJ databases">
        <title>Finished genome of Dactylococcopsis salina PCC 8305.</title>
        <authorList>
            <consortium name="US DOE Joint Genome Institute"/>
            <person name="Gugger M."/>
            <person name="Coursin T."/>
            <person name="Rippka R."/>
            <person name="Tandeau De Marsac N."/>
            <person name="Huntemann M."/>
            <person name="Wei C.-L."/>
            <person name="Han J."/>
            <person name="Detter J.C."/>
            <person name="Han C."/>
            <person name="Tapia R."/>
            <person name="Daligault H."/>
            <person name="Chen A."/>
            <person name="Krypides N."/>
            <person name="Mavromatis K."/>
            <person name="Markowitz V."/>
            <person name="Szeto E."/>
            <person name="Ivanova N."/>
            <person name="Ovchinnikova G."/>
            <person name="Pagani I."/>
            <person name="Pati A."/>
            <person name="Goodwin L."/>
            <person name="Peters L."/>
            <person name="Pitluck S."/>
            <person name="Woyke T."/>
            <person name="Kerfeld C."/>
        </authorList>
    </citation>
    <scope>NUCLEOTIDE SEQUENCE [LARGE SCALE GENOMIC DNA]</scope>
    <source>
        <strain evidence="2">PCC 8305</strain>
    </source>
</reference>
<evidence type="ECO:0000256" key="1">
    <source>
        <dbReference type="SAM" id="Phobius"/>
    </source>
</evidence>
<name>K9YWU6_DACS8</name>
<dbReference type="STRING" id="13035.Dacsa_2158"/>